<dbReference type="AlphaFoldDB" id="A0AAV0F630"/>
<keyword evidence="3" id="KW-0804">Transcription</keyword>
<keyword evidence="2" id="KW-0238">DNA-binding</keyword>
<evidence type="ECO:0000256" key="2">
    <source>
        <dbReference type="ARBA" id="ARBA00023125"/>
    </source>
</evidence>
<dbReference type="EMBL" id="CAMAPF010000964">
    <property type="protein sequence ID" value="CAH9130997.1"/>
    <property type="molecule type" value="Genomic_DNA"/>
</dbReference>
<reference evidence="6" key="1">
    <citation type="submission" date="2022-07" db="EMBL/GenBank/DDBJ databases">
        <authorList>
            <person name="Macas J."/>
            <person name="Novak P."/>
            <person name="Neumann P."/>
        </authorList>
    </citation>
    <scope>NUCLEOTIDE SEQUENCE</scope>
</reference>
<evidence type="ECO:0000256" key="1">
    <source>
        <dbReference type="ARBA" id="ARBA00023015"/>
    </source>
</evidence>
<dbReference type="InterPro" id="IPR036093">
    <property type="entry name" value="NAC_dom_sf"/>
</dbReference>
<comment type="caution">
    <text evidence="6">The sequence shown here is derived from an EMBL/GenBank/DDBJ whole genome shotgun (WGS) entry which is preliminary data.</text>
</comment>
<dbReference type="Proteomes" id="UP001152523">
    <property type="component" value="Unassembled WGS sequence"/>
</dbReference>
<protein>
    <recommendedName>
        <fullName evidence="5">NAC domain-containing protein</fullName>
    </recommendedName>
</protein>
<gene>
    <name evidence="6" type="ORF">CEPIT_LOCUS31075</name>
</gene>
<evidence type="ECO:0000313" key="6">
    <source>
        <dbReference type="EMBL" id="CAH9130997.1"/>
    </source>
</evidence>
<dbReference type="GO" id="GO:0006355">
    <property type="term" value="P:regulation of DNA-templated transcription"/>
    <property type="evidence" value="ECO:0007669"/>
    <property type="project" value="InterPro"/>
</dbReference>
<accession>A0AAV0F630</accession>
<dbReference type="SUPFAM" id="SSF101941">
    <property type="entry name" value="NAC domain"/>
    <property type="match status" value="1"/>
</dbReference>
<evidence type="ECO:0000313" key="7">
    <source>
        <dbReference type="Proteomes" id="UP001152523"/>
    </source>
</evidence>
<sequence length="240" mass="26593">MVKDGSTVIGQMNVLVFNLHENEAKTNWIMHEYILDEKFVNNLVNDVVLCRIHERKSKKQGLETGGSGDMPPFPPFLDLQPPPLQNMPAAASFCQFRDEFQGSVTNPNMEAVGLENVKTSVDWSNPNRDCIMELMSSNTAPPGSAYTLEVNNDVGVMDGVQLYLPPPQEPPAIDVRPAATVTGVDGETAVDHMESFGQHDDDFELWDINLEGLDSFSDFWDDNFIINSSFQSSPPPKSNS</sequence>
<organism evidence="6 7">
    <name type="scientific">Cuscuta epithymum</name>
    <dbReference type="NCBI Taxonomy" id="186058"/>
    <lineage>
        <taxon>Eukaryota</taxon>
        <taxon>Viridiplantae</taxon>
        <taxon>Streptophyta</taxon>
        <taxon>Embryophyta</taxon>
        <taxon>Tracheophyta</taxon>
        <taxon>Spermatophyta</taxon>
        <taxon>Magnoliopsida</taxon>
        <taxon>eudicotyledons</taxon>
        <taxon>Gunneridae</taxon>
        <taxon>Pentapetalae</taxon>
        <taxon>asterids</taxon>
        <taxon>lamiids</taxon>
        <taxon>Solanales</taxon>
        <taxon>Convolvulaceae</taxon>
        <taxon>Cuscuteae</taxon>
        <taxon>Cuscuta</taxon>
        <taxon>Cuscuta subgen. Cuscuta</taxon>
    </lineage>
</organism>
<keyword evidence="1" id="KW-0805">Transcription regulation</keyword>
<keyword evidence="4" id="KW-0539">Nucleus</keyword>
<evidence type="ECO:0000259" key="5">
    <source>
        <dbReference type="PROSITE" id="PS51005"/>
    </source>
</evidence>
<evidence type="ECO:0000256" key="3">
    <source>
        <dbReference type="ARBA" id="ARBA00023163"/>
    </source>
</evidence>
<dbReference type="PROSITE" id="PS51005">
    <property type="entry name" value="NAC"/>
    <property type="match status" value="1"/>
</dbReference>
<name>A0AAV0F630_9ASTE</name>
<keyword evidence="7" id="KW-1185">Reference proteome</keyword>
<evidence type="ECO:0000256" key="4">
    <source>
        <dbReference type="ARBA" id="ARBA00023242"/>
    </source>
</evidence>
<feature type="domain" description="NAC" evidence="5">
    <location>
        <begin position="1"/>
        <end position="55"/>
    </location>
</feature>
<dbReference type="GO" id="GO:0003677">
    <property type="term" value="F:DNA binding"/>
    <property type="evidence" value="ECO:0007669"/>
    <property type="project" value="UniProtKB-KW"/>
</dbReference>
<dbReference type="Gene3D" id="2.170.150.80">
    <property type="entry name" value="NAC domain"/>
    <property type="match status" value="1"/>
</dbReference>
<dbReference type="InterPro" id="IPR003441">
    <property type="entry name" value="NAC-dom"/>
</dbReference>
<proteinExistence type="predicted"/>